<feature type="compositionally biased region" description="Gly residues" evidence="3">
    <location>
        <begin position="273"/>
        <end position="282"/>
    </location>
</feature>
<comment type="similarity">
    <text evidence="1">Belongs to the UFD1 family.</text>
</comment>
<dbReference type="Pfam" id="PF03152">
    <property type="entry name" value="UFD1_N1"/>
    <property type="match status" value="1"/>
</dbReference>
<dbReference type="Pfam" id="PF24842">
    <property type="entry name" value="UFD1_N2"/>
    <property type="match status" value="1"/>
</dbReference>
<dbReference type="Proteomes" id="UP001388673">
    <property type="component" value="Unassembled WGS sequence"/>
</dbReference>
<feature type="compositionally biased region" description="Low complexity" evidence="3">
    <location>
        <begin position="449"/>
        <end position="466"/>
    </location>
</feature>
<proteinExistence type="inferred from homology"/>
<protein>
    <recommendedName>
        <fullName evidence="8">Ubiquitin fusion degradation protein 1</fullName>
    </recommendedName>
</protein>
<evidence type="ECO:0000256" key="3">
    <source>
        <dbReference type="SAM" id="MobiDB-lite"/>
    </source>
</evidence>
<dbReference type="AlphaFoldDB" id="A0AAW0YXE3"/>
<feature type="compositionally biased region" description="Acidic residues" evidence="3">
    <location>
        <begin position="480"/>
        <end position="508"/>
    </location>
</feature>
<dbReference type="EMBL" id="JBCAWK010000009">
    <property type="protein sequence ID" value="KAK8849830.1"/>
    <property type="molecule type" value="Genomic_DNA"/>
</dbReference>
<dbReference type="Gene3D" id="3.10.330.10">
    <property type="match status" value="1"/>
</dbReference>
<dbReference type="PANTHER" id="PTHR12555:SF13">
    <property type="entry name" value="UBIQUITIN RECOGNITION FACTOR IN ER-ASSOCIATED DEGRADATION PROTEIN 1"/>
    <property type="match status" value="1"/>
</dbReference>
<dbReference type="Gene3D" id="2.40.40.50">
    <property type="entry name" value="Ubiquitin fusion degradation protein UFD1, N-terminal domain"/>
    <property type="match status" value="1"/>
</dbReference>
<feature type="region of interest" description="Disordered" evidence="3">
    <location>
        <begin position="379"/>
        <end position="508"/>
    </location>
</feature>
<feature type="region of interest" description="Disordered" evidence="3">
    <location>
        <begin position="255"/>
        <end position="300"/>
    </location>
</feature>
<dbReference type="KEGG" id="kne:92182424"/>
<evidence type="ECO:0000256" key="1">
    <source>
        <dbReference type="ARBA" id="ARBA00006043"/>
    </source>
</evidence>
<dbReference type="GO" id="GO:0031593">
    <property type="term" value="F:polyubiquitin modification-dependent protein binding"/>
    <property type="evidence" value="ECO:0007669"/>
    <property type="project" value="TreeGrafter"/>
</dbReference>
<evidence type="ECO:0008006" key="8">
    <source>
        <dbReference type="Google" id="ProtNLM"/>
    </source>
</evidence>
<feature type="domain" description="Ubiquitin fusion degradation protein UFD1 N-terminal subdomain 1" evidence="4">
    <location>
        <begin position="50"/>
        <end position="150"/>
    </location>
</feature>
<dbReference type="InterPro" id="IPR055417">
    <property type="entry name" value="UFD1_N1"/>
</dbReference>
<dbReference type="InterPro" id="IPR004854">
    <property type="entry name" value="Ufd1-like"/>
</dbReference>
<dbReference type="GO" id="GO:0034098">
    <property type="term" value="C:VCP-NPL4-UFD1 AAA ATPase complex"/>
    <property type="evidence" value="ECO:0007669"/>
    <property type="project" value="TreeGrafter"/>
</dbReference>
<evidence type="ECO:0000256" key="2">
    <source>
        <dbReference type="ARBA" id="ARBA00022786"/>
    </source>
</evidence>
<keyword evidence="7" id="KW-1185">Reference proteome</keyword>
<feature type="compositionally biased region" description="Basic and acidic residues" evidence="3">
    <location>
        <begin position="418"/>
        <end position="432"/>
    </location>
</feature>
<dbReference type="GO" id="GO:0036503">
    <property type="term" value="P:ERAD pathway"/>
    <property type="evidence" value="ECO:0007669"/>
    <property type="project" value="TreeGrafter"/>
</dbReference>
<gene>
    <name evidence="6" type="ORF">IAR55_005166</name>
</gene>
<evidence type="ECO:0000313" key="7">
    <source>
        <dbReference type="Proteomes" id="UP001388673"/>
    </source>
</evidence>
<dbReference type="GO" id="GO:0006511">
    <property type="term" value="P:ubiquitin-dependent protein catabolic process"/>
    <property type="evidence" value="ECO:0007669"/>
    <property type="project" value="InterPro"/>
</dbReference>
<dbReference type="InterPro" id="IPR055418">
    <property type="entry name" value="UFD1_N2"/>
</dbReference>
<evidence type="ECO:0000313" key="6">
    <source>
        <dbReference type="EMBL" id="KAK8849830.1"/>
    </source>
</evidence>
<name>A0AAW0YXE3_9TREE</name>
<dbReference type="InterPro" id="IPR042299">
    <property type="entry name" value="Ufd1-like_Nn"/>
</dbReference>
<organism evidence="6 7">
    <name type="scientific">Kwoniella newhampshirensis</name>
    <dbReference type="NCBI Taxonomy" id="1651941"/>
    <lineage>
        <taxon>Eukaryota</taxon>
        <taxon>Fungi</taxon>
        <taxon>Dikarya</taxon>
        <taxon>Basidiomycota</taxon>
        <taxon>Agaricomycotina</taxon>
        <taxon>Tremellomycetes</taxon>
        <taxon>Tremellales</taxon>
        <taxon>Cryptococcaceae</taxon>
        <taxon>Kwoniella</taxon>
    </lineage>
</organism>
<sequence>MNHGYDDSDDEYEYTRPPTLPGPSGILAQLMAGGGMGLGQFARAPPPSAYDEYFKAYSVAVMPGRERPELMYGGKIIMPPSALARLSTLDIPGPWTFQLRNPRSPSQHKTHAGVLEFIADEGIVHLPAWMMKNLNLTEGDPVRLTGAKLPKGKMVKIQAQSVDFLQVSDAKAVLESALRFYSVLSKGDIIEITYNSLTFEFLIMEIYPEGPGISVIDTDLEVDFATPVGYVEPPRPAPAPIPTMADKLKIDLSETHSVSAGSSRPGTSLSIRPGGGSAGGSGDATPIESFTGVGQSLSGKKVKGKGLAKKIEEVDSSSKINRNEGTRIITPDSLNDADRKVPAALVLPEGKFFFGFKYIPFDPSKASKSLEEKAAEAAAGKAPSSFSGQGETLLKRPPGAANPSLPTPRSGRAVPLPVKREKDEEDERKPDPWAKLGGGNTLSGRKPMTSATTTSRTTASTSTGTPTAPPSRQEVIDATMLDEDDFMFDGGEDDDDGGYEDVIEIDSD</sequence>
<dbReference type="GeneID" id="92182424"/>
<accession>A0AAW0YXE3</accession>
<evidence type="ECO:0000259" key="5">
    <source>
        <dbReference type="Pfam" id="PF24842"/>
    </source>
</evidence>
<comment type="caution">
    <text evidence="6">The sequence shown here is derived from an EMBL/GenBank/DDBJ whole genome shotgun (WGS) entry which is preliminary data.</text>
</comment>
<reference evidence="6 7" key="1">
    <citation type="journal article" date="2024" name="bioRxiv">
        <title>Comparative genomics of Cryptococcus and Kwoniella reveals pathogenesis evolution and contrasting karyotype dynamics via intercentromeric recombination or chromosome fusion.</title>
        <authorList>
            <person name="Coelho M.A."/>
            <person name="David-Palma M."/>
            <person name="Shea T."/>
            <person name="Bowers K."/>
            <person name="McGinley-Smith S."/>
            <person name="Mohammad A.W."/>
            <person name="Gnirke A."/>
            <person name="Yurkov A.M."/>
            <person name="Nowrousian M."/>
            <person name="Sun S."/>
            <person name="Cuomo C.A."/>
            <person name="Heitman J."/>
        </authorList>
    </citation>
    <scope>NUCLEOTIDE SEQUENCE [LARGE SCALE GENOMIC DNA]</scope>
    <source>
        <strain evidence="6 7">CBS 13917</strain>
    </source>
</reference>
<feature type="compositionally biased region" description="Polar residues" evidence="3">
    <location>
        <begin position="255"/>
        <end position="270"/>
    </location>
</feature>
<keyword evidence="2" id="KW-0833">Ubl conjugation pathway</keyword>
<evidence type="ECO:0000259" key="4">
    <source>
        <dbReference type="Pfam" id="PF03152"/>
    </source>
</evidence>
<feature type="domain" description="Ubiquitin fusion degradation protein UFD1 N-terminal subdomain 2" evidence="5">
    <location>
        <begin position="151"/>
        <end position="227"/>
    </location>
</feature>
<dbReference type="RefSeq" id="XP_066801718.1">
    <property type="nucleotide sequence ID" value="XM_066948259.1"/>
</dbReference>
<dbReference type="PANTHER" id="PTHR12555">
    <property type="entry name" value="UBIQUITIN FUSION DEGRADATON PROTEIN 1"/>
    <property type="match status" value="1"/>
</dbReference>